<dbReference type="RefSeq" id="WP_088396727.1">
    <property type="nucleotide sequence ID" value="NZ_MXPU01000023.1"/>
</dbReference>
<dbReference type="Proteomes" id="UP000197269">
    <property type="component" value="Unassembled WGS sequence"/>
</dbReference>
<dbReference type="AlphaFoldDB" id="A0A2D0AAI4"/>
<proteinExistence type="predicted"/>
<evidence type="ECO:0000313" key="1">
    <source>
        <dbReference type="EMBL" id="OWO91549.1"/>
    </source>
</evidence>
<sequence length="494" mass="55327">MLEKRKILKLKTDDLVPPEEDRKVELHTFDVLLPCRRYDVSYKVAVLGQMSPTLEFLMRLVKSVDGIGEDEARQFFGYNRVEMEFVLGEGTTPGYIERRTNRLWLTTAGEALFSNGDDGPAIYSVENRRNSFGFDQLAIAPQTHMHLDQLEMNLPDLSLDVYKGGGRASKVVEDRFHYFFRELADREDRDRLQRRDLYAIGSAIPGDRFQVPVRIKVVAQASSPSVVEADLTSWRSDQEMSDRPEIEQAVGRFLSELRLPKQEAVDAHAYRLLTELAPEFFKEFTISSGLSIGRYWREAVSRAGEPRTDRQTIALVGSLLTQGNIERILRVIDYGLRKSDPPKMVLSVPPVTKHWGATTLLRDLNALIRMKLRHSDGDESSEPETCCVCTEKVPKYISSAFDNSVAIAYCSLPPSLEIYLIPGLAAVALVHAPIGPAGMGAPAPLGFATFDPAVIRRIENLIGDEVVPRVNEDARRSAIERAIAPRAALEAKVD</sequence>
<protein>
    <submittedName>
        <fullName evidence="1">Uncharacterized protein</fullName>
    </submittedName>
</protein>
<name>A0A2D0AAI4_9HYPH</name>
<dbReference type="EMBL" id="MXPU01000023">
    <property type="protein sequence ID" value="OWO91549.1"/>
    <property type="molecule type" value="Genomic_DNA"/>
</dbReference>
<gene>
    <name evidence="1" type="ORF">B5E41_26515</name>
</gene>
<reference evidence="1 2" key="1">
    <citation type="submission" date="2017-03" db="EMBL/GenBank/DDBJ databases">
        <title>Genome of strain Rhizobium sp. CNPSo 668.</title>
        <authorList>
            <person name="Ribeiro R."/>
        </authorList>
    </citation>
    <scope>NUCLEOTIDE SEQUENCE [LARGE SCALE GENOMIC DNA]</scope>
    <source>
        <strain evidence="1 2">CNPSo 668</strain>
    </source>
</reference>
<accession>A0A2D0AAI4</accession>
<evidence type="ECO:0000313" key="2">
    <source>
        <dbReference type="Proteomes" id="UP000197269"/>
    </source>
</evidence>
<comment type="caution">
    <text evidence="1">The sequence shown here is derived from an EMBL/GenBank/DDBJ whole genome shotgun (WGS) entry which is preliminary data.</text>
</comment>
<organism evidence="1 2">
    <name type="scientific">Rhizobium esperanzae</name>
    <dbReference type="NCBI Taxonomy" id="1967781"/>
    <lineage>
        <taxon>Bacteria</taxon>
        <taxon>Pseudomonadati</taxon>
        <taxon>Pseudomonadota</taxon>
        <taxon>Alphaproteobacteria</taxon>
        <taxon>Hyphomicrobiales</taxon>
        <taxon>Rhizobiaceae</taxon>
        <taxon>Rhizobium/Agrobacterium group</taxon>
        <taxon>Rhizobium</taxon>
    </lineage>
</organism>